<accession>A0A132MKW9</accession>
<proteinExistence type="predicted"/>
<organism evidence="1 2">
    <name type="scientific">Carbonactinospora thermoautotrophica</name>
    <dbReference type="NCBI Taxonomy" id="1469144"/>
    <lineage>
        <taxon>Bacteria</taxon>
        <taxon>Bacillati</taxon>
        <taxon>Actinomycetota</taxon>
        <taxon>Actinomycetes</taxon>
        <taxon>Kitasatosporales</taxon>
        <taxon>Carbonactinosporaceae</taxon>
        <taxon>Carbonactinospora</taxon>
    </lineage>
</organism>
<evidence type="ECO:0000313" key="1">
    <source>
        <dbReference type="EMBL" id="KWW98478.1"/>
    </source>
</evidence>
<reference evidence="2" key="1">
    <citation type="submission" date="2015-04" db="EMBL/GenBank/DDBJ databases">
        <title>Physiological reanalysis, assessment of diazotrophy, and genome sequences of multiple isolates of Streptomyces thermoautotrophicus.</title>
        <authorList>
            <person name="MacKellar D.C."/>
            <person name="Lieber L."/>
            <person name="Norman J."/>
            <person name="Bolger A."/>
            <person name="Tobin C."/>
            <person name="Murray J.W."/>
            <person name="Chang R."/>
            <person name="Ford T."/>
            <person name="Nguyen P.Q."/>
            <person name="Woodward J."/>
            <person name="Permingeat H."/>
            <person name="Joshi N.S."/>
            <person name="Silver P.A."/>
            <person name="Usadel B."/>
            <person name="Rutherford A.W."/>
            <person name="Friesen M."/>
            <person name="Prell J."/>
        </authorList>
    </citation>
    <scope>NUCLEOTIDE SEQUENCE [LARGE SCALE GENOMIC DNA]</scope>
    <source>
        <strain evidence="2">H1</strain>
    </source>
</reference>
<protein>
    <recommendedName>
        <fullName evidence="3">Resolvase/invertase-type recombinase catalytic domain-containing protein</fullName>
    </recommendedName>
</protein>
<dbReference type="OrthoDB" id="4176998at2"/>
<dbReference type="AlphaFoldDB" id="A0A132MKW9"/>
<evidence type="ECO:0008006" key="3">
    <source>
        <dbReference type="Google" id="ProtNLM"/>
    </source>
</evidence>
<sequence>MVVRVGVWVCTPVFDPVELARQDGECQEFATWMGWEVWRVYQDGACPLWASDPLGLREVLADLRDGAFSGVLIARPELVPLHPQVRGDLLAATSRPGRFLAFANPPEGLTLRAVQLPYRRGAVGGIG</sequence>
<name>A0A132MKW9_9ACTN</name>
<keyword evidence="2" id="KW-1185">Reference proteome</keyword>
<comment type="caution">
    <text evidence="1">The sequence shown here is derived from an EMBL/GenBank/DDBJ whole genome shotgun (WGS) entry which is preliminary data.</text>
</comment>
<dbReference type="Proteomes" id="UP000070188">
    <property type="component" value="Unassembled WGS sequence"/>
</dbReference>
<evidence type="ECO:0000313" key="2">
    <source>
        <dbReference type="Proteomes" id="UP000070188"/>
    </source>
</evidence>
<dbReference type="EMBL" id="LAXD01000001">
    <property type="protein sequence ID" value="KWW98478.1"/>
    <property type="molecule type" value="Genomic_DNA"/>
</dbReference>
<gene>
    <name evidence="1" type="ORF">LI90_99</name>
</gene>